<dbReference type="EMBL" id="CP053383">
    <property type="protein sequence ID" value="QTP59614.1"/>
    <property type="molecule type" value="Genomic_DNA"/>
</dbReference>
<dbReference type="RefSeq" id="WP_209472826.1">
    <property type="nucleotide sequence ID" value="NZ_CP053383.1"/>
</dbReference>
<protein>
    <submittedName>
        <fullName evidence="1">Uncharacterized protein</fullName>
    </submittedName>
</protein>
<sequence length="438" mass="50721">MNTIGHMNGSSVEPDAMFKLESKGRGPASELAVMQEREDLVRRDFSCFAIWEGGRSKEGEIVEGIRRNFNILGDYNIFWSERNYNRNIQRLYQRPSGSLEFKGYDKKIGKPPFRFIIVEDLEPQYALIRNVSGNIELSNRNVVKKKYEFRAWFDKAYQVHSSNNYEEFIFQTSLVLGSELLAECLSSDVPIKKDIQKDLEGANGWRDWNEPFEILNNCVKYLVLRNFENLPVRTGCGDVDFLCSDFQKLASAANVYQKSGRPYKGTIDIAGNTIPVDIRFVGDGYYPCSWEKDMLERRKKHGNFFVPELEDLFFSLLYHCKVHKSRVSKSYIELLEEIAREKQWSWYQDVNVHDNVQMGGLLKGYLKSNNYYYEKPIDVGVNINKEVVGLLSESMFGERELGVFGKMAMKPVRLANKVLRKMRDQVKPSFNVIGKSIH</sequence>
<proteinExistence type="predicted"/>
<keyword evidence="2" id="KW-1185">Reference proteome</keyword>
<organism evidence="1 2">
    <name type="scientific">Halomonas sulfidivorans</name>
    <dbReference type="NCBI Taxonomy" id="2733488"/>
    <lineage>
        <taxon>Bacteria</taxon>
        <taxon>Pseudomonadati</taxon>
        <taxon>Pseudomonadota</taxon>
        <taxon>Gammaproteobacteria</taxon>
        <taxon>Oceanospirillales</taxon>
        <taxon>Halomonadaceae</taxon>
        <taxon>Halomonas</taxon>
    </lineage>
</organism>
<reference evidence="1 2" key="1">
    <citation type="journal article" date="2021" name="Front. Microbiol.">
        <title>Aerobic Denitrification and Heterotrophic Sulfur Oxidation in the Genus Halomonas Revealed by Six Novel Species Characterizations and Genome-Based Analysis.</title>
        <authorList>
            <person name="Wang L."/>
            <person name="Shao Z."/>
        </authorList>
    </citation>
    <scope>NUCLEOTIDE SEQUENCE [LARGE SCALE GENOMIC DNA]</scope>
    <source>
        <strain evidence="1 2">MCCC 1A13718</strain>
    </source>
</reference>
<name>A0ABX7WH99_9GAMM</name>
<evidence type="ECO:0000313" key="1">
    <source>
        <dbReference type="EMBL" id="QTP59614.1"/>
    </source>
</evidence>
<accession>A0ABX7WH99</accession>
<evidence type="ECO:0000313" key="2">
    <source>
        <dbReference type="Proteomes" id="UP000671845"/>
    </source>
</evidence>
<dbReference type="Proteomes" id="UP000671845">
    <property type="component" value="Chromosome"/>
</dbReference>
<gene>
    <name evidence="1" type="ORF">HNO53_13325</name>
</gene>